<keyword evidence="3" id="KW-1185">Reference proteome</keyword>
<organism evidence="2 3">
    <name type="scientific">Gordonia phage Bakery</name>
    <dbReference type="NCBI Taxonomy" id="2591205"/>
    <lineage>
        <taxon>Viruses</taxon>
        <taxon>Duplodnaviria</taxon>
        <taxon>Heunggongvirae</taxon>
        <taxon>Uroviricota</taxon>
        <taxon>Caudoviricetes</taxon>
        <taxon>Stackebrandtviridae</taxon>
        <taxon>Frickvirinae</taxon>
        <taxon>Wizardvirus</taxon>
        <taxon>Wizardvirus bakery</taxon>
    </lineage>
</organism>
<evidence type="ECO:0000313" key="3">
    <source>
        <dbReference type="Proteomes" id="UP000318284"/>
    </source>
</evidence>
<protein>
    <submittedName>
        <fullName evidence="2">Uncharacterized protein</fullName>
    </submittedName>
</protein>
<evidence type="ECO:0000256" key="1">
    <source>
        <dbReference type="SAM" id="Coils"/>
    </source>
</evidence>
<name>A0A514DGW6_9CAUD</name>
<dbReference type="RefSeq" id="YP_010102984.1">
    <property type="nucleotide sequence ID" value="NC_055804.1"/>
</dbReference>
<dbReference type="Proteomes" id="UP000318284">
    <property type="component" value="Segment"/>
</dbReference>
<feature type="coiled-coil region" evidence="1">
    <location>
        <begin position="55"/>
        <end position="96"/>
    </location>
</feature>
<dbReference type="GeneID" id="65120838"/>
<keyword evidence="1" id="KW-0175">Coiled coil</keyword>
<proteinExistence type="predicted"/>
<reference evidence="2 3" key="1">
    <citation type="submission" date="2019-05" db="EMBL/GenBank/DDBJ databases">
        <authorList>
            <person name="Hammer B.W."/>
            <person name="Collado J."/>
            <person name="Fitzgerald H.N."/>
            <person name="Graziano A."/>
            <person name="Haggerty C.V."/>
            <person name="Kim S."/>
            <person name="Ogunsemowo I.H."/>
            <person name="Reddy N."/>
            <person name="Butela K.A."/>
            <person name="Garlena R.A."/>
            <person name="Russell D.A."/>
            <person name="Pope W.H."/>
            <person name="Jacobs-Sera D."/>
            <person name="Hatfull G.F."/>
        </authorList>
    </citation>
    <scope>NUCLEOTIDE SEQUENCE [LARGE SCALE GENOMIC DNA]</scope>
</reference>
<gene>
    <name evidence="2" type="primary">70</name>
    <name evidence="2" type="ORF">SEA_BAKERY_70</name>
</gene>
<dbReference type="KEGG" id="vg:65120838"/>
<accession>A0A514DGW6</accession>
<sequence>MSAAQELWGQELADSKVQHDVRQLLRGLDAFVRRANDPDREGSAYPDELLPRDLVRDLSENVTKLHQELVDTRARLNAVRQQRDEATQQLLDERATVSLLRRKLARQTALRYASRIGYCDSAFTPPDGGEPLACALDAGHRANLHRDASLRYAWDDNAKAPAADCGATTHMDSTGTYHRCHLPAGHVGPHHDPLVVQGDREHGAPIVKDTRWGAQ</sequence>
<evidence type="ECO:0000313" key="2">
    <source>
        <dbReference type="EMBL" id="QDH92855.1"/>
    </source>
</evidence>
<dbReference type="EMBL" id="MK937603">
    <property type="protein sequence ID" value="QDH92855.1"/>
    <property type="molecule type" value="Genomic_DNA"/>
</dbReference>